<feature type="domain" description="Amidohydrolase-related" evidence="2">
    <location>
        <begin position="79"/>
        <end position="277"/>
    </location>
</feature>
<reference evidence="3 4" key="1">
    <citation type="journal article" date="2014" name="Int. J. Syst. Evol. Microbiol.">
        <title>Nocardioides zeae sp. nov., isolated from the stem of Zea mays.</title>
        <authorList>
            <person name="Glaeser S.P."/>
            <person name="McInroy J.A."/>
            <person name="Busse H.J."/>
            <person name="Kampfer P."/>
        </authorList>
    </citation>
    <scope>NUCLEOTIDE SEQUENCE [LARGE SCALE GENOMIC DNA]</scope>
    <source>
        <strain evidence="3 4">JCM 30728</strain>
    </source>
</reference>
<name>A0A6P0HM43_9ACTN</name>
<dbReference type="Proteomes" id="UP000468687">
    <property type="component" value="Unassembled WGS sequence"/>
</dbReference>
<evidence type="ECO:0000256" key="1">
    <source>
        <dbReference type="ARBA" id="ARBA00023239"/>
    </source>
</evidence>
<dbReference type="InterPro" id="IPR006680">
    <property type="entry name" value="Amidohydro-rel"/>
</dbReference>
<evidence type="ECO:0000313" key="4">
    <source>
        <dbReference type="Proteomes" id="UP000468687"/>
    </source>
</evidence>
<dbReference type="GO" id="GO:0016787">
    <property type="term" value="F:hydrolase activity"/>
    <property type="evidence" value="ECO:0007669"/>
    <property type="project" value="UniProtKB-KW"/>
</dbReference>
<organism evidence="3 4">
    <name type="scientific">Nocardioides zeae</name>
    <dbReference type="NCBI Taxonomy" id="1457234"/>
    <lineage>
        <taxon>Bacteria</taxon>
        <taxon>Bacillati</taxon>
        <taxon>Actinomycetota</taxon>
        <taxon>Actinomycetes</taxon>
        <taxon>Propionibacteriales</taxon>
        <taxon>Nocardioidaceae</taxon>
        <taxon>Nocardioides</taxon>
    </lineage>
</organism>
<dbReference type="PANTHER" id="PTHR21240:SF19">
    <property type="entry name" value="CATALYTIC_ HYDROLASE"/>
    <property type="match status" value="1"/>
</dbReference>
<dbReference type="Pfam" id="PF04909">
    <property type="entry name" value="Amidohydro_2"/>
    <property type="match status" value="1"/>
</dbReference>
<dbReference type="PANTHER" id="PTHR21240">
    <property type="entry name" value="2-AMINO-3-CARBOXYLMUCONATE-6-SEMIALDEHYDE DECARBOXYLASE"/>
    <property type="match status" value="1"/>
</dbReference>
<dbReference type="GO" id="GO:0016831">
    <property type="term" value="F:carboxy-lyase activity"/>
    <property type="evidence" value="ECO:0007669"/>
    <property type="project" value="InterPro"/>
</dbReference>
<dbReference type="AlphaFoldDB" id="A0A6P0HM43"/>
<dbReference type="EMBL" id="JAAGXA010000011">
    <property type="protein sequence ID" value="NEN79752.1"/>
    <property type="molecule type" value="Genomic_DNA"/>
</dbReference>
<dbReference type="SUPFAM" id="SSF51556">
    <property type="entry name" value="Metallo-dependent hydrolases"/>
    <property type="match status" value="1"/>
</dbReference>
<evidence type="ECO:0000259" key="2">
    <source>
        <dbReference type="Pfam" id="PF04909"/>
    </source>
</evidence>
<evidence type="ECO:0000313" key="3">
    <source>
        <dbReference type="EMBL" id="NEN79752.1"/>
    </source>
</evidence>
<keyword evidence="1" id="KW-0456">Lyase</keyword>
<gene>
    <name evidence="3" type="ORF">G3T38_15875</name>
</gene>
<sequence length="279" mass="31051">MGAVDYWCNLFTPEGIKQTFEDPREVADVVKWWGLSFTGMSVPEFETHLDEADVDVVLIPSAKMASYETAQLIWDISEEQVIEVAEALPGRVKGLVGIDPRSGMTGVRRLQEAVETGHFVGAHLHAYGFGIPVNHRRLYPFYAKCAELGVPVVMQVGHSAERMPSEMGRPIHIDDIALDFPELTIVGAHTGWPWVEELVALAWKHRNVYIGTSAHHPKYWDPSLVRFANSRGKGKVLFGSDYPVMDYRDALAAIADLPLRDDARDLVVSGAARRVFALD</sequence>
<dbReference type="InterPro" id="IPR032465">
    <property type="entry name" value="ACMSD"/>
</dbReference>
<protein>
    <submittedName>
        <fullName evidence="3">Amidohydrolase</fullName>
    </submittedName>
</protein>
<proteinExistence type="predicted"/>
<keyword evidence="3" id="KW-0378">Hydrolase</keyword>
<comment type="caution">
    <text evidence="3">The sequence shown here is derived from an EMBL/GenBank/DDBJ whole genome shotgun (WGS) entry which is preliminary data.</text>
</comment>
<dbReference type="Gene3D" id="3.20.20.140">
    <property type="entry name" value="Metal-dependent hydrolases"/>
    <property type="match status" value="1"/>
</dbReference>
<dbReference type="RefSeq" id="WP_163773291.1">
    <property type="nucleotide sequence ID" value="NZ_JAAGXA010000011.1"/>
</dbReference>
<accession>A0A6P0HM43</accession>
<keyword evidence="4" id="KW-1185">Reference proteome</keyword>
<dbReference type="InterPro" id="IPR032466">
    <property type="entry name" value="Metal_Hydrolase"/>
</dbReference>